<dbReference type="PATRIC" id="fig|69.6.peg.1420"/>
<organism evidence="1 2">
    <name type="scientific">Lysobacter enzymogenes</name>
    <dbReference type="NCBI Taxonomy" id="69"/>
    <lineage>
        <taxon>Bacteria</taxon>
        <taxon>Pseudomonadati</taxon>
        <taxon>Pseudomonadota</taxon>
        <taxon>Gammaproteobacteria</taxon>
        <taxon>Lysobacterales</taxon>
        <taxon>Lysobacteraceae</taxon>
        <taxon>Lysobacter</taxon>
    </lineage>
</organism>
<proteinExistence type="predicted"/>
<dbReference type="KEGG" id="lez:GLE_1440"/>
<dbReference type="Proteomes" id="UP000061569">
    <property type="component" value="Chromosome"/>
</dbReference>
<reference evidence="1 2" key="1">
    <citation type="submission" date="2015-11" db="EMBL/GenBank/DDBJ databases">
        <title>Genome sequences of Lysobacter enzymogenes strain C3 and Lysobacter antibioticus ATCC 29479.</title>
        <authorList>
            <person name="Kobayashi D.Y."/>
        </authorList>
    </citation>
    <scope>NUCLEOTIDE SEQUENCE [LARGE SCALE GENOMIC DNA]</scope>
    <source>
        <strain evidence="1 2">C3</strain>
    </source>
</reference>
<evidence type="ECO:0000313" key="2">
    <source>
        <dbReference type="Proteomes" id="UP000061569"/>
    </source>
</evidence>
<evidence type="ECO:0000313" key="1">
    <source>
        <dbReference type="EMBL" id="ALN56797.1"/>
    </source>
</evidence>
<dbReference type="EMBL" id="CP013140">
    <property type="protein sequence ID" value="ALN56797.1"/>
    <property type="molecule type" value="Genomic_DNA"/>
</dbReference>
<dbReference type="AlphaFoldDB" id="A0A0S2DEN9"/>
<gene>
    <name evidence="1" type="ORF">GLE_1440</name>
</gene>
<name>A0A0S2DEN9_LYSEN</name>
<protein>
    <submittedName>
        <fullName evidence="1">Uncharacterized protein</fullName>
    </submittedName>
</protein>
<sequence length="51" mass="5448">MPWVRDGERTAPGAGFADRGWRGIAGGAAVERRWSRLCAAPARAAKAAWPL</sequence>
<accession>A0A0S2DEN9</accession>